<name>A0A0G4HH48_9ALVE</name>
<feature type="compositionally biased region" description="Basic and acidic residues" evidence="1">
    <location>
        <begin position="280"/>
        <end position="305"/>
    </location>
</feature>
<evidence type="ECO:0000313" key="2">
    <source>
        <dbReference type="EMBL" id="CEM43269.1"/>
    </source>
</evidence>
<feature type="region of interest" description="Disordered" evidence="1">
    <location>
        <begin position="184"/>
        <end position="316"/>
    </location>
</feature>
<accession>A0A0G4HH48</accession>
<reference evidence="2" key="1">
    <citation type="submission" date="2014-11" db="EMBL/GenBank/DDBJ databases">
        <authorList>
            <person name="Otto D Thomas"/>
            <person name="Naeem Raeece"/>
        </authorList>
    </citation>
    <scope>NUCLEOTIDE SEQUENCE</scope>
</reference>
<organism evidence="2">
    <name type="scientific">Chromera velia CCMP2878</name>
    <dbReference type="NCBI Taxonomy" id="1169474"/>
    <lineage>
        <taxon>Eukaryota</taxon>
        <taxon>Sar</taxon>
        <taxon>Alveolata</taxon>
        <taxon>Colpodellida</taxon>
        <taxon>Chromeraceae</taxon>
        <taxon>Chromera</taxon>
    </lineage>
</organism>
<feature type="compositionally biased region" description="Basic and acidic residues" evidence="1">
    <location>
        <begin position="44"/>
        <end position="53"/>
    </location>
</feature>
<dbReference type="AlphaFoldDB" id="A0A0G4HH48"/>
<dbReference type="EMBL" id="CDMZ01002647">
    <property type="protein sequence ID" value="CEM43269.1"/>
    <property type="molecule type" value="Genomic_DNA"/>
</dbReference>
<proteinExistence type="predicted"/>
<sequence>MHVPPTPGTQPQSAHTSTLCALGQKNEGGTDTFLSERISTSSFHLEKRDDNSHTRQAGTPDAGNREGSGRDSPCIGQHSSSMRDSASVSPFPNDSTTLPRPLEPPSSSSLPPPHSVLPREREFSAARCHLEPASCGPLTSALTPNAFTAVKGPSEKQDLASHPFARGQCDSALLQDSLTASDCLIRPTDAPTRKSPTISSADPGAQPSPPQMHTPTFRDCHGLSDNRQEAASIPPPCPIASSSLPPSAPLGQGAQVTQQIGAHPDAATQAGAPSRGDTQQQEKKKREGEEMSRRAMEERLWREDDGQQGLVSQGGRSYSVASNLFDVVTGGRRPSLGVDGNLRREETKGEENVEDGGVCREVKAEGSGKGNGGLCGESDTSPSREDRERQFPKILCLKLGC</sequence>
<feature type="compositionally biased region" description="Polar residues" evidence="1">
    <location>
        <begin position="9"/>
        <end position="19"/>
    </location>
</feature>
<dbReference type="VEuPathDB" id="CryptoDB:Cvel_27401"/>
<feature type="compositionally biased region" description="Polar residues" evidence="1">
    <location>
        <begin position="27"/>
        <end position="43"/>
    </location>
</feature>
<feature type="compositionally biased region" description="Basic and acidic residues" evidence="1">
    <location>
        <begin position="216"/>
        <end position="228"/>
    </location>
</feature>
<evidence type="ECO:0000256" key="1">
    <source>
        <dbReference type="SAM" id="MobiDB-lite"/>
    </source>
</evidence>
<feature type="region of interest" description="Disordered" evidence="1">
    <location>
        <begin position="1"/>
        <end position="123"/>
    </location>
</feature>
<feature type="region of interest" description="Disordered" evidence="1">
    <location>
        <begin position="362"/>
        <end position="389"/>
    </location>
</feature>
<feature type="compositionally biased region" description="Polar residues" evidence="1">
    <location>
        <begin position="77"/>
        <end position="97"/>
    </location>
</feature>
<gene>
    <name evidence="2" type="ORF">Cvel_27401</name>
</gene>
<protein>
    <submittedName>
        <fullName evidence="2">Uncharacterized protein</fullName>
    </submittedName>
</protein>